<evidence type="ECO:0000256" key="1">
    <source>
        <dbReference type="ARBA" id="ARBA00023015"/>
    </source>
</evidence>
<evidence type="ECO:0000313" key="6">
    <source>
        <dbReference type="Proteomes" id="UP000198407"/>
    </source>
</evidence>
<proteinExistence type="predicted"/>
<dbReference type="Proteomes" id="UP000198407">
    <property type="component" value="Unassembled WGS sequence"/>
</dbReference>
<evidence type="ECO:0000256" key="3">
    <source>
        <dbReference type="ARBA" id="ARBA00023163"/>
    </source>
</evidence>
<dbReference type="InterPro" id="IPR015927">
    <property type="entry name" value="Peptidase_S24_S26A/B/C"/>
</dbReference>
<dbReference type="InterPro" id="IPR036286">
    <property type="entry name" value="LexA/Signal_pep-like_sf"/>
</dbReference>
<keyword evidence="2" id="KW-0238">DNA-binding</keyword>
<dbReference type="InterPro" id="IPR039418">
    <property type="entry name" value="LexA-like"/>
</dbReference>
<keyword evidence="3" id="KW-0804">Transcription</keyword>
<name>A0A239EAW9_9PSED</name>
<dbReference type="Pfam" id="PF00717">
    <property type="entry name" value="Peptidase_S24"/>
    <property type="match status" value="1"/>
</dbReference>
<feature type="domain" description="Peptidase S24/S26A/S26B/S26C" evidence="4">
    <location>
        <begin position="127"/>
        <end position="235"/>
    </location>
</feature>
<protein>
    <submittedName>
        <fullName evidence="5">Phage repressor protein C, contains Cro/C1-type HTH and peptisase s24 domains</fullName>
    </submittedName>
</protein>
<organism evidence="5 6">
    <name type="scientific">Pseudomonas japonica</name>
    <dbReference type="NCBI Taxonomy" id="256466"/>
    <lineage>
        <taxon>Bacteria</taxon>
        <taxon>Pseudomonadati</taxon>
        <taxon>Pseudomonadota</taxon>
        <taxon>Gammaproteobacteria</taxon>
        <taxon>Pseudomonadales</taxon>
        <taxon>Pseudomonadaceae</taxon>
        <taxon>Pseudomonas</taxon>
    </lineage>
</organism>
<dbReference type="GO" id="GO:0003677">
    <property type="term" value="F:DNA binding"/>
    <property type="evidence" value="ECO:0007669"/>
    <property type="project" value="UniProtKB-KW"/>
</dbReference>
<keyword evidence="1" id="KW-0805">Transcription regulation</keyword>
<dbReference type="Gene3D" id="1.10.260.40">
    <property type="entry name" value="lambda repressor-like DNA-binding domains"/>
    <property type="match status" value="1"/>
</dbReference>
<evidence type="ECO:0000313" key="5">
    <source>
        <dbReference type="EMBL" id="SNS41649.1"/>
    </source>
</evidence>
<dbReference type="InterPro" id="IPR001387">
    <property type="entry name" value="Cro/C1-type_HTH"/>
</dbReference>
<dbReference type="STRING" id="1215104.GCA_000730585_03553"/>
<accession>A0A239EAW9</accession>
<dbReference type="CDD" id="cd06529">
    <property type="entry name" value="S24_LexA-like"/>
    <property type="match status" value="1"/>
</dbReference>
<dbReference type="Gene3D" id="2.10.109.10">
    <property type="entry name" value="Umud Fragment, subunit A"/>
    <property type="match status" value="1"/>
</dbReference>
<evidence type="ECO:0000256" key="2">
    <source>
        <dbReference type="ARBA" id="ARBA00023125"/>
    </source>
</evidence>
<dbReference type="SUPFAM" id="SSF51306">
    <property type="entry name" value="LexA/Signal peptidase"/>
    <property type="match status" value="1"/>
</dbReference>
<gene>
    <name evidence="5" type="ORF">SAMN05444352_107183</name>
</gene>
<reference evidence="6" key="1">
    <citation type="submission" date="2017-06" db="EMBL/GenBank/DDBJ databases">
        <authorList>
            <person name="Varghese N."/>
            <person name="Submissions S."/>
        </authorList>
    </citation>
    <scope>NUCLEOTIDE SEQUENCE [LARGE SCALE GENOMIC DNA]</scope>
    <source>
        <strain evidence="6">DSM 22348</strain>
    </source>
</reference>
<dbReference type="EMBL" id="FZOL01000007">
    <property type="protein sequence ID" value="SNS41649.1"/>
    <property type="molecule type" value="Genomic_DNA"/>
</dbReference>
<dbReference type="PANTHER" id="PTHR40661">
    <property type="match status" value="1"/>
</dbReference>
<dbReference type="InterPro" id="IPR010982">
    <property type="entry name" value="Lambda_DNA-bd_dom_sf"/>
</dbReference>
<dbReference type="PANTHER" id="PTHR40661:SF2">
    <property type="entry name" value="HTH-TYPE TRANSCRIPTIONAL REGULATOR PRTR"/>
    <property type="match status" value="1"/>
</dbReference>
<dbReference type="AlphaFoldDB" id="A0A239EAW9"/>
<evidence type="ECO:0000259" key="4">
    <source>
        <dbReference type="Pfam" id="PF00717"/>
    </source>
</evidence>
<dbReference type="CDD" id="cd00093">
    <property type="entry name" value="HTH_XRE"/>
    <property type="match status" value="1"/>
</dbReference>
<sequence>MPRASRIERMNTSGDRLKALLSECNLSASDFAAQRKVTPQHVNNWFHRGVPQARLDEIAELLCVRSKWLRTGEGPKHSIPLPRINRGDTGQCRNEAPDHSALFAYGENDVQVPFHYLRGCQLEAVEARYLSLPRHVLDRLGVDPAQAVGLSMPDYNMTPLIPYGAPLAIDLGLTRVVDGELYAVLHNGHLRINSLSKRGNGALRLHSHDSEGFPCENYSIGQSRSQQLEVLGWVFWWAQFRGERPD</sequence>
<keyword evidence="6" id="KW-1185">Reference proteome</keyword>